<evidence type="ECO:0000313" key="5">
    <source>
        <dbReference type="EMBL" id="SBS30789.1"/>
    </source>
</evidence>
<dbReference type="SUPFAM" id="SSF50621">
    <property type="entry name" value="Alanine racemase C-terminal domain-like"/>
    <property type="match status" value="1"/>
</dbReference>
<dbReference type="CDD" id="cd06843">
    <property type="entry name" value="PLPDE_III_PvsE_like"/>
    <property type="match status" value="1"/>
</dbReference>
<evidence type="ECO:0000256" key="2">
    <source>
        <dbReference type="ARBA" id="ARBA00022898"/>
    </source>
</evidence>
<dbReference type="EC" id="4.1.1.95" evidence="5"/>
<gene>
    <name evidence="5" type="primary">btrK</name>
    <name evidence="5" type="ORF">MAQ5080_01759</name>
</gene>
<keyword evidence="2 3" id="KW-0663">Pyridoxal phosphate</keyword>
<dbReference type="PRINTS" id="PR01179">
    <property type="entry name" value="ODADCRBXLASE"/>
</dbReference>
<dbReference type="OrthoDB" id="9802147at2"/>
<dbReference type="EMBL" id="FLOC01000009">
    <property type="protein sequence ID" value="SBS30789.1"/>
    <property type="molecule type" value="Genomic_DNA"/>
</dbReference>
<evidence type="ECO:0000256" key="1">
    <source>
        <dbReference type="ARBA" id="ARBA00001933"/>
    </source>
</evidence>
<dbReference type="InterPro" id="IPR002433">
    <property type="entry name" value="Orn_de-COase"/>
</dbReference>
<dbReference type="InterPro" id="IPR029066">
    <property type="entry name" value="PLP-binding_barrel"/>
</dbReference>
<reference evidence="5 6" key="1">
    <citation type="submission" date="2016-06" db="EMBL/GenBank/DDBJ databases">
        <authorList>
            <person name="Kjaerup R.B."/>
            <person name="Dalgaard T.S."/>
            <person name="Juul-Madsen H.R."/>
        </authorList>
    </citation>
    <scope>NUCLEOTIDE SEQUENCE [LARGE SCALE GENOMIC DNA]</scope>
    <source>
        <strain evidence="5 6">CECT 5080</strain>
    </source>
</reference>
<dbReference type="GO" id="GO:0008836">
    <property type="term" value="F:diaminopimelate decarboxylase activity"/>
    <property type="evidence" value="ECO:0007669"/>
    <property type="project" value="TreeGrafter"/>
</dbReference>
<organism evidence="5 6">
    <name type="scientific">Marinomonas aquimarina</name>
    <dbReference type="NCBI Taxonomy" id="295068"/>
    <lineage>
        <taxon>Bacteria</taxon>
        <taxon>Pseudomonadati</taxon>
        <taxon>Pseudomonadota</taxon>
        <taxon>Gammaproteobacteria</taxon>
        <taxon>Oceanospirillales</taxon>
        <taxon>Oceanospirillaceae</taxon>
        <taxon>Marinomonas</taxon>
    </lineage>
</organism>
<keyword evidence="6" id="KW-1185">Reference proteome</keyword>
<dbReference type="PRINTS" id="PR01182">
    <property type="entry name" value="ORNDCRBXLASE"/>
</dbReference>
<name>A0A1A8TF68_9GAMM</name>
<sequence length="401" mass="44702">MTTNSLPHHIADAINQLGQDRSDGPLCCYLFDLEALRNRIRQMSEALPSNVALFYAAKANPMPEILATLAPYVAGFEAASGGELAHLAQQDHHKPLIFGGPGKLESELKTALELGIDAIHVESLTELKHLIRLAKALDCQAPIFLRMNIDIGSITLSKLAMGGRPTPFGLDSDELEHAIALIQQNPCLQLKGFHFHLMSHQLEVDKHLALMKCYFDAVKAWQAQYQLPPLAINLGGGMGINYTQPDQHFDWLNFCERLTQLIQQEGMADTPLRFECGRFISAPCGYYVTEIIDLKRNLGEYFAVCRGGTHHFRTPAAQSHNHPFVIIDGNIQDFSEEKITDELVTLVGQLCTPKDVFSRAQSIAELKIGDYVVFTLAGAYSWNISHQNFLMHPAPKFHYLN</sequence>
<proteinExistence type="predicted"/>
<dbReference type="RefSeq" id="WP_067205641.1">
    <property type="nucleotide sequence ID" value="NZ_FLOC01000009.1"/>
</dbReference>
<dbReference type="Gene3D" id="3.20.20.10">
    <property type="entry name" value="Alanine racemase"/>
    <property type="match status" value="1"/>
</dbReference>
<dbReference type="Gene3D" id="2.40.37.10">
    <property type="entry name" value="Lyase, Ornithine Decarboxylase, Chain A, domain 1"/>
    <property type="match status" value="1"/>
</dbReference>
<dbReference type="PANTHER" id="PTHR43727">
    <property type="entry name" value="DIAMINOPIMELATE DECARBOXYLASE"/>
    <property type="match status" value="1"/>
</dbReference>
<dbReference type="Pfam" id="PF02784">
    <property type="entry name" value="Orn_Arg_deC_N"/>
    <property type="match status" value="1"/>
</dbReference>
<evidence type="ECO:0000259" key="4">
    <source>
        <dbReference type="Pfam" id="PF02784"/>
    </source>
</evidence>
<comment type="cofactor">
    <cofactor evidence="1 3">
        <name>pyridoxal 5'-phosphate</name>
        <dbReference type="ChEBI" id="CHEBI:597326"/>
    </cofactor>
</comment>
<evidence type="ECO:0000313" key="6">
    <source>
        <dbReference type="Proteomes" id="UP000092627"/>
    </source>
</evidence>
<evidence type="ECO:0000256" key="3">
    <source>
        <dbReference type="PIRSR" id="PIRSR600183-50"/>
    </source>
</evidence>
<keyword evidence="5" id="KW-0456">Lyase</keyword>
<dbReference type="PANTHER" id="PTHR43727:SF2">
    <property type="entry name" value="GROUP IV DECARBOXYLASE"/>
    <property type="match status" value="1"/>
</dbReference>
<dbReference type="InterPro" id="IPR022644">
    <property type="entry name" value="De-COase2_N"/>
</dbReference>
<dbReference type="GO" id="GO:0006596">
    <property type="term" value="P:polyamine biosynthetic process"/>
    <property type="evidence" value="ECO:0007669"/>
    <property type="project" value="InterPro"/>
</dbReference>
<dbReference type="Proteomes" id="UP000092627">
    <property type="component" value="Unassembled WGS sequence"/>
</dbReference>
<dbReference type="InterPro" id="IPR000183">
    <property type="entry name" value="Orn/DAP/Arg_de-COase"/>
</dbReference>
<accession>A0A1A8TF68</accession>
<feature type="active site" description="Proton donor" evidence="3">
    <location>
        <position position="351"/>
    </location>
</feature>
<dbReference type="AlphaFoldDB" id="A0A1A8TF68"/>
<feature type="modified residue" description="N6-(pyridoxal phosphate)lysine" evidence="3">
    <location>
        <position position="58"/>
    </location>
</feature>
<dbReference type="GO" id="GO:0009089">
    <property type="term" value="P:lysine biosynthetic process via diaminopimelate"/>
    <property type="evidence" value="ECO:0007669"/>
    <property type="project" value="TreeGrafter"/>
</dbReference>
<protein>
    <submittedName>
        <fullName evidence="5">L-glutamyl-[BtrI acyl-carrier protein] decarboxylase</fullName>
        <ecNumber evidence="5">4.1.1.95</ecNumber>
    </submittedName>
</protein>
<dbReference type="STRING" id="295068.MAQ5080_01759"/>
<dbReference type="SUPFAM" id="SSF51419">
    <property type="entry name" value="PLP-binding barrel"/>
    <property type="match status" value="1"/>
</dbReference>
<feature type="domain" description="Orn/DAP/Arg decarboxylase 2 N-terminal" evidence="4">
    <location>
        <begin position="35"/>
        <end position="282"/>
    </location>
</feature>
<dbReference type="InterPro" id="IPR009006">
    <property type="entry name" value="Ala_racemase/Decarboxylase_C"/>
</dbReference>